<protein>
    <submittedName>
        <fullName evidence="1">Uncharacterized protein</fullName>
    </submittedName>
</protein>
<evidence type="ECO:0000313" key="2">
    <source>
        <dbReference type="Proteomes" id="UP000029843"/>
    </source>
</evidence>
<dbReference type="OrthoDB" id="6228514at2"/>
<dbReference type="Proteomes" id="UP000029843">
    <property type="component" value="Unassembled WGS sequence"/>
</dbReference>
<dbReference type="RefSeq" id="WP_033095528.1">
    <property type="nucleotide sequence ID" value="NZ_JQED01000055.1"/>
</dbReference>
<dbReference type="AlphaFoldDB" id="A0A099K9R6"/>
<dbReference type="PATRIC" id="fig|28229.4.peg.3962"/>
<dbReference type="EMBL" id="JQED01000055">
    <property type="protein sequence ID" value="KGJ87071.1"/>
    <property type="molecule type" value="Genomic_DNA"/>
</dbReference>
<sequence>MNNRKTLLSKSGFNLVQVDLLDGHDNAIRVSYEVVDPDEDAIGRFGSLSEAKNFINMLCHLNFLEHEQENPICKGE</sequence>
<comment type="caution">
    <text evidence="1">The sequence shown here is derived from an EMBL/GenBank/DDBJ whole genome shotgun (WGS) entry which is preliminary data.</text>
</comment>
<name>A0A099K9R6_COLPS</name>
<reference evidence="1 2" key="1">
    <citation type="submission" date="2014-08" db="EMBL/GenBank/DDBJ databases">
        <title>Genomic and Phenotypic Diversity of Colwellia psychrerythraea strains from Disparate Marine Basins.</title>
        <authorList>
            <person name="Techtmann S.M."/>
            <person name="Stelling S.C."/>
            <person name="Utturkar S.M."/>
            <person name="Alshibli N."/>
            <person name="Harris A."/>
            <person name="Brown S.D."/>
            <person name="Hazen T.C."/>
        </authorList>
    </citation>
    <scope>NUCLEOTIDE SEQUENCE [LARGE SCALE GENOMIC DNA]</scope>
    <source>
        <strain evidence="1 2">ND2E</strain>
    </source>
</reference>
<proteinExistence type="predicted"/>
<gene>
    <name evidence="1" type="ORF">ND2E_0478</name>
</gene>
<organism evidence="1 2">
    <name type="scientific">Colwellia psychrerythraea</name>
    <name type="common">Vibrio psychroerythus</name>
    <dbReference type="NCBI Taxonomy" id="28229"/>
    <lineage>
        <taxon>Bacteria</taxon>
        <taxon>Pseudomonadati</taxon>
        <taxon>Pseudomonadota</taxon>
        <taxon>Gammaproteobacteria</taxon>
        <taxon>Alteromonadales</taxon>
        <taxon>Colwelliaceae</taxon>
        <taxon>Colwellia</taxon>
    </lineage>
</organism>
<evidence type="ECO:0000313" key="1">
    <source>
        <dbReference type="EMBL" id="KGJ87071.1"/>
    </source>
</evidence>
<accession>A0A099K9R6</accession>